<name>A0A679JFI0_9HYPH</name>
<sequence>MNNNMAYFKKLLHYFIVIIYVRDNVIKVSVKFLIQKANFRIR</sequence>
<dbReference type="AlphaFoldDB" id="A0A679JFI0"/>
<protein>
    <submittedName>
        <fullName evidence="1">Uncharacterized protein</fullName>
    </submittedName>
</protein>
<evidence type="ECO:0000313" key="1">
    <source>
        <dbReference type="EMBL" id="CAA2105113.1"/>
    </source>
</evidence>
<organism evidence="1">
    <name type="scientific">Methylobacterium bullatum</name>
    <dbReference type="NCBI Taxonomy" id="570505"/>
    <lineage>
        <taxon>Bacteria</taxon>
        <taxon>Pseudomonadati</taxon>
        <taxon>Pseudomonadota</taxon>
        <taxon>Alphaproteobacteria</taxon>
        <taxon>Hyphomicrobiales</taxon>
        <taxon>Methylobacteriaceae</taxon>
        <taxon>Methylobacterium</taxon>
    </lineage>
</organism>
<accession>A0A679JFI0</accession>
<dbReference type="EMBL" id="LR743504">
    <property type="protein sequence ID" value="CAA2105113.1"/>
    <property type="molecule type" value="Genomic_DNA"/>
</dbReference>
<gene>
    <name evidence="1" type="ORF">MBUL_03030</name>
</gene>
<proteinExistence type="predicted"/>
<reference evidence="1" key="1">
    <citation type="submission" date="2019-12" db="EMBL/GenBank/DDBJ databases">
        <authorList>
            <person name="Cremers G."/>
        </authorList>
    </citation>
    <scope>NUCLEOTIDE SEQUENCE</scope>
    <source>
        <strain evidence="1">Mbul1</strain>
    </source>
</reference>